<keyword evidence="7" id="KW-1185">Reference proteome</keyword>
<evidence type="ECO:0000256" key="1">
    <source>
        <dbReference type="ARBA" id="ARBA00022692"/>
    </source>
</evidence>
<evidence type="ECO:0000256" key="3">
    <source>
        <dbReference type="ARBA" id="ARBA00023136"/>
    </source>
</evidence>
<feature type="transmembrane region" description="Helical" evidence="4">
    <location>
        <begin position="312"/>
        <end position="341"/>
    </location>
</feature>
<feature type="transmembrane region" description="Helical" evidence="4">
    <location>
        <begin position="284"/>
        <end position="306"/>
    </location>
</feature>
<feature type="transmembrane region" description="Helical" evidence="4">
    <location>
        <begin position="38"/>
        <end position="58"/>
    </location>
</feature>
<feature type="transmembrane region" description="Helical" evidence="4">
    <location>
        <begin position="70"/>
        <end position="89"/>
    </location>
</feature>
<keyword evidence="3 4" id="KW-0472">Membrane</keyword>
<feature type="domain" description="Major facilitator superfamily (MFS) profile" evidence="5">
    <location>
        <begin position="4"/>
        <end position="402"/>
    </location>
</feature>
<reference evidence="7" key="1">
    <citation type="journal article" date="2021" name="Syst. Appl. Microbiol.">
        <title>Roseomonas hellenica sp. nov., isolated from roots of wild-growing Alkanna tinctoria.</title>
        <authorList>
            <person name="Rat A."/>
            <person name="Naranjo H.D."/>
            <person name="Lebbe L."/>
            <person name="Cnockaert M."/>
            <person name="Krigas N."/>
            <person name="Grigoriadou K."/>
            <person name="Maloupa E."/>
            <person name="Willems A."/>
        </authorList>
    </citation>
    <scope>NUCLEOTIDE SEQUENCE [LARGE SCALE GENOMIC DNA]</scope>
    <source>
        <strain evidence="7">LMG 31523</strain>
    </source>
</reference>
<feature type="transmembrane region" description="Helical" evidence="4">
    <location>
        <begin position="146"/>
        <end position="165"/>
    </location>
</feature>
<feature type="transmembrane region" description="Helical" evidence="4">
    <location>
        <begin position="7"/>
        <end position="26"/>
    </location>
</feature>
<proteinExistence type="predicted"/>
<accession>A0ABS5EUN9</accession>
<dbReference type="Pfam" id="PF07690">
    <property type="entry name" value="MFS_1"/>
    <property type="match status" value="1"/>
</dbReference>
<feature type="transmembrane region" description="Helical" evidence="4">
    <location>
        <begin position="95"/>
        <end position="113"/>
    </location>
</feature>
<feature type="transmembrane region" description="Helical" evidence="4">
    <location>
        <begin position="251"/>
        <end position="272"/>
    </location>
</feature>
<evidence type="ECO:0000313" key="6">
    <source>
        <dbReference type="EMBL" id="MBR0664008.1"/>
    </source>
</evidence>
<dbReference type="Gene3D" id="1.20.1250.20">
    <property type="entry name" value="MFS general substrate transporter like domains"/>
    <property type="match status" value="1"/>
</dbReference>
<feature type="transmembrane region" description="Helical" evidence="4">
    <location>
        <begin position="210"/>
        <end position="231"/>
    </location>
</feature>
<organism evidence="6 7">
    <name type="scientific">Plastoroseomonas hellenica</name>
    <dbReference type="NCBI Taxonomy" id="2687306"/>
    <lineage>
        <taxon>Bacteria</taxon>
        <taxon>Pseudomonadati</taxon>
        <taxon>Pseudomonadota</taxon>
        <taxon>Alphaproteobacteria</taxon>
        <taxon>Acetobacterales</taxon>
        <taxon>Acetobacteraceae</taxon>
        <taxon>Plastoroseomonas</taxon>
    </lineage>
</organism>
<comment type="caution">
    <text evidence="6">The sequence shown here is derived from an EMBL/GenBank/DDBJ whole genome shotgun (WGS) entry which is preliminary data.</text>
</comment>
<evidence type="ECO:0000313" key="7">
    <source>
        <dbReference type="Proteomes" id="UP001196870"/>
    </source>
</evidence>
<dbReference type="Proteomes" id="UP001196870">
    <property type="component" value="Unassembled WGS sequence"/>
</dbReference>
<dbReference type="PROSITE" id="PS50850">
    <property type="entry name" value="MFS"/>
    <property type="match status" value="1"/>
</dbReference>
<dbReference type="InterPro" id="IPR036259">
    <property type="entry name" value="MFS_trans_sf"/>
</dbReference>
<feature type="transmembrane region" description="Helical" evidence="4">
    <location>
        <begin position="353"/>
        <end position="374"/>
    </location>
</feature>
<protein>
    <submittedName>
        <fullName evidence="6">MFS transporter</fullName>
    </submittedName>
</protein>
<dbReference type="RefSeq" id="WP_211851612.1">
    <property type="nucleotide sequence ID" value="NZ_JAAGBB010000006.1"/>
</dbReference>
<keyword evidence="1 4" id="KW-0812">Transmembrane</keyword>
<dbReference type="InterPro" id="IPR020846">
    <property type="entry name" value="MFS_dom"/>
</dbReference>
<evidence type="ECO:0000256" key="4">
    <source>
        <dbReference type="SAM" id="Phobius"/>
    </source>
</evidence>
<dbReference type="InterPro" id="IPR011701">
    <property type="entry name" value="MFS"/>
</dbReference>
<name>A0ABS5EUN9_9PROT</name>
<evidence type="ECO:0000256" key="2">
    <source>
        <dbReference type="ARBA" id="ARBA00022989"/>
    </source>
</evidence>
<gene>
    <name evidence="6" type="ORF">GXW71_06525</name>
</gene>
<dbReference type="SUPFAM" id="SSF103473">
    <property type="entry name" value="MFS general substrate transporter"/>
    <property type="match status" value="1"/>
</dbReference>
<dbReference type="EMBL" id="JAAGBB010000006">
    <property type="protein sequence ID" value="MBR0664008.1"/>
    <property type="molecule type" value="Genomic_DNA"/>
</dbReference>
<feature type="transmembrane region" description="Helical" evidence="4">
    <location>
        <begin position="171"/>
        <end position="189"/>
    </location>
</feature>
<dbReference type="PANTHER" id="PTHR23546">
    <property type="entry name" value="TRANSPORT PROTEIN"/>
    <property type="match status" value="1"/>
</dbReference>
<feature type="transmembrane region" description="Helical" evidence="4">
    <location>
        <begin position="380"/>
        <end position="400"/>
    </location>
</feature>
<keyword evidence="2 4" id="KW-1133">Transmembrane helix</keyword>
<dbReference type="PANTHER" id="PTHR23546:SF1">
    <property type="entry name" value="MEMBRANE PROTEIN"/>
    <property type="match status" value="1"/>
</dbReference>
<sequence length="402" mass="42150">MPRPQIIILFVLLVTSVSQSFIYAVLPSNGRALGLSDIQIGAISAFSTIGFIIGAPILGGLSERFGRVPFLAFGMLAGALVNLVFYVAIGAGLSGLMSVFSVYLCLVFSRLFLNVSWSGMFPAVQAYTADKTTDEKRGAVIAMNSAAHGVGAAAGPMVALGLAALSPLAPFLGVALLSFLTFLLVVVFLSDGARASDRGAKATKRGDAGLLWRIWPLLLVGFLSILGTRTLQQMIAFRVQDEFALPYEEAAHMAGIMLAALAVTMIIGQILIGFKIVDRKPLELIRIGGWMACLGSVMYTACGFLSSLPHNALFPLELVCLLILGAGLGFVGPGAAALVTFSAGKESQGRAAGLWNSAQVIGLMTGPILGTALYQVNANLPFVLISAIFAGIFFVARMGLVR</sequence>
<evidence type="ECO:0000259" key="5">
    <source>
        <dbReference type="PROSITE" id="PS50850"/>
    </source>
</evidence>